<dbReference type="Pfam" id="PF01190">
    <property type="entry name" value="Pollen_Ole_e_1"/>
    <property type="match status" value="1"/>
</dbReference>
<proteinExistence type="inferred from homology"/>
<gene>
    <name evidence="4" type="ORF">Sradi_7213700</name>
</gene>
<comment type="caution">
    <text evidence="4">The sequence shown here is derived from an EMBL/GenBank/DDBJ whole genome shotgun (WGS) entry which is preliminary data.</text>
</comment>
<evidence type="ECO:0000256" key="2">
    <source>
        <dbReference type="ARBA" id="ARBA00023157"/>
    </source>
</evidence>
<reference evidence="4" key="2">
    <citation type="journal article" date="2024" name="Plant">
        <title>Genomic evolution and insights into agronomic trait innovations of Sesamum species.</title>
        <authorList>
            <person name="Miao H."/>
            <person name="Wang L."/>
            <person name="Qu L."/>
            <person name="Liu H."/>
            <person name="Sun Y."/>
            <person name="Le M."/>
            <person name="Wang Q."/>
            <person name="Wei S."/>
            <person name="Zheng Y."/>
            <person name="Lin W."/>
            <person name="Duan Y."/>
            <person name="Cao H."/>
            <person name="Xiong S."/>
            <person name="Wang X."/>
            <person name="Wei L."/>
            <person name="Li C."/>
            <person name="Ma Q."/>
            <person name="Ju M."/>
            <person name="Zhao R."/>
            <person name="Li G."/>
            <person name="Mu C."/>
            <person name="Tian Q."/>
            <person name="Mei H."/>
            <person name="Zhang T."/>
            <person name="Gao T."/>
            <person name="Zhang H."/>
        </authorList>
    </citation>
    <scope>NUCLEOTIDE SEQUENCE</scope>
    <source>
        <strain evidence="4">G02</strain>
    </source>
</reference>
<comment type="similarity">
    <text evidence="1">Belongs to the Ole e I family.</text>
</comment>
<dbReference type="EMBL" id="JACGWJ010001213">
    <property type="protein sequence ID" value="KAL0283908.1"/>
    <property type="molecule type" value="Genomic_DNA"/>
</dbReference>
<evidence type="ECO:0000313" key="4">
    <source>
        <dbReference type="EMBL" id="KAL0283908.1"/>
    </source>
</evidence>
<protein>
    <submittedName>
        <fullName evidence="4">Major pollen allergen Lig v 1</fullName>
    </submittedName>
</protein>
<feature type="chain" id="PRO_5043744175" evidence="3">
    <location>
        <begin position="19"/>
        <end position="87"/>
    </location>
</feature>
<organism evidence="4">
    <name type="scientific">Sesamum radiatum</name>
    <name type="common">Black benniseed</name>
    <dbReference type="NCBI Taxonomy" id="300843"/>
    <lineage>
        <taxon>Eukaryota</taxon>
        <taxon>Viridiplantae</taxon>
        <taxon>Streptophyta</taxon>
        <taxon>Embryophyta</taxon>
        <taxon>Tracheophyta</taxon>
        <taxon>Spermatophyta</taxon>
        <taxon>Magnoliopsida</taxon>
        <taxon>eudicotyledons</taxon>
        <taxon>Gunneridae</taxon>
        <taxon>Pentapetalae</taxon>
        <taxon>asterids</taxon>
        <taxon>lamiids</taxon>
        <taxon>Lamiales</taxon>
        <taxon>Pedaliaceae</taxon>
        <taxon>Sesamum</taxon>
    </lineage>
</organism>
<evidence type="ECO:0000256" key="3">
    <source>
        <dbReference type="SAM" id="SignalP"/>
    </source>
</evidence>
<dbReference type="PANTHER" id="PTHR31614:SF2">
    <property type="entry name" value="F28N24.16 PROTEIN"/>
    <property type="match status" value="1"/>
</dbReference>
<keyword evidence="2" id="KW-1015">Disulfide bond</keyword>
<evidence type="ECO:0000256" key="1">
    <source>
        <dbReference type="ARBA" id="ARBA00010049"/>
    </source>
</evidence>
<feature type="signal peptide" evidence="3">
    <location>
        <begin position="1"/>
        <end position="18"/>
    </location>
</feature>
<name>A0AAW2IQU0_SESRA</name>
<dbReference type="AlphaFoldDB" id="A0AAW2IQU0"/>
<accession>A0AAW2IQU0</accession>
<dbReference type="PANTHER" id="PTHR31614">
    <property type="entry name" value="PROTEIN DOWNSTREAM OF FLC-RELATED"/>
    <property type="match status" value="1"/>
</dbReference>
<sequence>MSGLTRVALLFAGGPVLAVFLPGVARATAPEFFIVGEVYCEVCRINFINKLSEPMPGAKVKLECKGEEAGNITYTQEGETNESGRIG</sequence>
<dbReference type="InterPro" id="IPR006041">
    <property type="entry name" value="Pollen_Ole_e1_allergen"/>
</dbReference>
<reference evidence="4" key="1">
    <citation type="submission" date="2020-06" db="EMBL/GenBank/DDBJ databases">
        <authorList>
            <person name="Li T."/>
            <person name="Hu X."/>
            <person name="Zhang T."/>
            <person name="Song X."/>
            <person name="Zhang H."/>
            <person name="Dai N."/>
            <person name="Sheng W."/>
            <person name="Hou X."/>
            <person name="Wei L."/>
        </authorList>
    </citation>
    <scope>NUCLEOTIDE SEQUENCE</scope>
    <source>
        <strain evidence="4">G02</strain>
        <tissue evidence="4">Leaf</tissue>
    </source>
</reference>
<keyword evidence="3" id="KW-0732">Signal</keyword>